<feature type="transmembrane region" description="Helical" evidence="2">
    <location>
        <begin position="62"/>
        <end position="84"/>
    </location>
</feature>
<keyword evidence="2" id="KW-0812">Transmembrane</keyword>
<sequence length="399" mass="40020">MKTIFRPLVVAYAGLSVLLPAAGLPWPVLLPAGLLALLAIGELWLGAVTGRPAEAGLPAVRAGLVVLTGLLTLPALALLLYPFGVRVAPLPLIAGAALLATVLAAAGLLRLFLGHATTRTAARFPDPAGSPGCLDTRETPLETSHSRTAARFPDPAGSPGCLDTRETPRRASRGRELLSLLTGRGRFGRAGDGGRPGVPVQRLAGQAPAFPAAEAEEPAAPSRTAAAVTIPIALALVVGAIAVRGVERGPHPELPGYLTVALNGWAAGITHPVTVPARGLAVPVRVTNSGLPTNTQWLRMRVGGAVVAARPVTVMTGKVYALSVRVPPLPPDGCLRAVGISVGGASTVFYARSATTTSPAAAAKSAAAAKTGATKTAGAAKTGATKTAGAAKTAGRAAC</sequence>
<name>A0ABQ4BFG8_9ACTN</name>
<evidence type="ECO:0000313" key="3">
    <source>
        <dbReference type="EMBL" id="GIE69392.1"/>
    </source>
</evidence>
<dbReference type="Proteomes" id="UP000624709">
    <property type="component" value="Unassembled WGS sequence"/>
</dbReference>
<evidence type="ECO:0000256" key="1">
    <source>
        <dbReference type="SAM" id="MobiDB-lite"/>
    </source>
</evidence>
<organism evidence="3 4">
    <name type="scientific">Actinoplanes palleronii</name>
    <dbReference type="NCBI Taxonomy" id="113570"/>
    <lineage>
        <taxon>Bacteria</taxon>
        <taxon>Bacillati</taxon>
        <taxon>Actinomycetota</taxon>
        <taxon>Actinomycetes</taxon>
        <taxon>Micromonosporales</taxon>
        <taxon>Micromonosporaceae</taxon>
        <taxon>Actinoplanes</taxon>
    </lineage>
</organism>
<dbReference type="RefSeq" id="WP_203827542.1">
    <property type="nucleotide sequence ID" value="NZ_BAAATY010000017.1"/>
</dbReference>
<keyword evidence="4" id="KW-1185">Reference proteome</keyword>
<evidence type="ECO:0000256" key="2">
    <source>
        <dbReference type="SAM" id="Phobius"/>
    </source>
</evidence>
<dbReference type="EMBL" id="BOMS01000086">
    <property type="protein sequence ID" value="GIE69392.1"/>
    <property type="molecule type" value="Genomic_DNA"/>
</dbReference>
<proteinExistence type="predicted"/>
<feature type="region of interest" description="Disordered" evidence="1">
    <location>
        <begin position="144"/>
        <end position="172"/>
    </location>
</feature>
<feature type="compositionally biased region" description="Basic and acidic residues" evidence="1">
    <location>
        <begin position="163"/>
        <end position="172"/>
    </location>
</feature>
<evidence type="ECO:0000313" key="4">
    <source>
        <dbReference type="Proteomes" id="UP000624709"/>
    </source>
</evidence>
<keyword evidence="2" id="KW-0472">Membrane</keyword>
<keyword evidence="2" id="KW-1133">Transmembrane helix</keyword>
<feature type="transmembrane region" description="Helical" evidence="2">
    <location>
        <begin position="90"/>
        <end position="113"/>
    </location>
</feature>
<comment type="caution">
    <text evidence="3">The sequence shown here is derived from an EMBL/GenBank/DDBJ whole genome shotgun (WGS) entry which is preliminary data.</text>
</comment>
<gene>
    <name evidence="3" type="ORF">Apa02nite_055000</name>
</gene>
<accession>A0ABQ4BFG8</accession>
<feature type="transmembrane region" description="Helical" evidence="2">
    <location>
        <begin position="33"/>
        <end position="50"/>
    </location>
</feature>
<reference evidence="3 4" key="1">
    <citation type="submission" date="2021-01" db="EMBL/GenBank/DDBJ databases">
        <title>Whole genome shotgun sequence of Actinoplanes palleronii NBRC 14916.</title>
        <authorList>
            <person name="Komaki H."/>
            <person name="Tamura T."/>
        </authorList>
    </citation>
    <scope>NUCLEOTIDE SEQUENCE [LARGE SCALE GENOMIC DNA]</scope>
    <source>
        <strain evidence="3 4">NBRC 14916</strain>
    </source>
</reference>
<protein>
    <recommendedName>
        <fullName evidence="5">DUF1616 domain-containing protein</fullName>
    </recommendedName>
</protein>
<evidence type="ECO:0008006" key="5">
    <source>
        <dbReference type="Google" id="ProtNLM"/>
    </source>
</evidence>